<dbReference type="OrthoDB" id="5134445at2759"/>
<dbReference type="SUPFAM" id="SSF56112">
    <property type="entry name" value="Protein kinase-like (PK-like)"/>
    <property type="match status" value="1"/>
</dbReference>
<dbReference type="InterPro" id="IPR011009">
    <property type="entry name" value="Kinase-like_dom_sf"/>
</dbReference>
<reference evidence="1 2" key="1">
    <citation type="submission" date="2017-06" db="EMBL/GenBank/DDBJ databases">
        <title>Comparative genomic analysis of Ambrosia Fusariam Clade fungi.</title>
        <authorList>
            <person name="Stajich J.E."/>
            <person name="Carrillo J."/>
            <person name="Kijimoto T."/>
            <person name="Eskalen A."/>
            <person name="O'Donnell K."/>
            <person name="Kasson M."/>
        </authorList>
    </citation>
    <scope>NUCLEOTIDE SEQUENCE [LARGE SCALE GENOMIC DNA]</scope>
    <source>
        <strain evidence="1">UCR3666</strain>
    </source>
</reference>
<sequence>MAEPDVTFEFKTHTVTGHGGFVVSSGNRYPHVLRLTLSDETRKSLPSRVILKKEDEELLKRRGDDAPNLFDAEVMAYRHLQALQGEFIPEFHGVTKVAGSRAMILSDIGGVTLMDDHMPSIEEDQLRHGLRKPLEAIRLCGVLLDDVSPENVHYCGGDFMAFDFEFIEMRSSSIEDMMEEVDLQVDMLVEWYKERQDAIHRDQQQSRIPRASVGKGVWGWNNYL</sequence>
<name>A0A3M2RJC6_9HYPO</name>
<dbReference type="AlphaFoldDB" id="A0A3M2RJC6"/>
<evidence type="ECO:0008006" key="3">
    <source>
        <dbReference type="Google" id="ProtNLM"/>
    </source>
</evidence>
<organism evidence="1 2">
    <name type="scientific">Fusarium kuroshium</name>
    <dbReference type="NCBI Taxonomy" id="2010991"/>
    <lineage>
        <taxon>Eukaryota</taxon>
        <taxon>Fungi</taxon>
        <taxon>Dikarya</taxon>
        <taxon>Ascomycota</taxon>
        <taxon>Pezizomycotina</taxon>
        <taxon>Sordariomycetes</taxon>
        <taxon>Hypocreomycetidae</taxon>
        <taxon>Hypocreales</taxon>
        <taxon>Nectriaceae</taxon>
        <taxon>Fusarium</taxon>
        <taxon>Fusarium solani species complex</taxon>
    </lineage>
</organism>
<dbReference type="EMBL" id="NKUJ01000424">
    <property type="protein sequence ID" value="RMJ05259.1"/>
    <property type="molecule type" value="Genomic_DNA"/>
</dbReference>
<accession>A0A3M2RJC6</accession>
<evidence type="ECO:0000313" key="2">
    <source>
        <dbReference type="Proteomes" id="UP000277212"/>
    </source>
</evidence>
<keyword evidence="2" id="KW-1185">Reference proteome</keyword>
<comment type="caution">
    <text evidence="1">The sequence shown here is derived from an EMBL/GenBank/DDBJ whole genome shotgun (WGS) entry which is preliminary data.</text>
</comment>
<protein>
    <recommendedName>
        <fullName evidence="3">Aminoglycoside phosphotransferase domain-containing protein</fullName>
    </recommendedName>
</protein>
<gene>
    <name evidence="1" type="ORF">CDV36_014067</name>
</gene>
<proteinExistence type="predicted"/>
<evidence type="ECO:0000313" key="1">
    <source>
        <dbReference type="EMBL" id="RMJ05259.1"/>
    </source>
</evidence>
<dbReference type="Proteomes" id="UP000277212">
    <property type="component" value="Unassembled WGS sequence"/>
</dbReference>